<evidence type="ECO:0000256" key="1">
    <source>
        <dbReference type="HAMAP-Rule" id="MF_00864"/>
    </source>
</evidence>
<keyword evidence="1 2" id="KW-0240">DNA-directed RNA polymerase</keyword>
<dbReference type="InterPro" id="IPR010997">
    <property type="entry name" value="HRDC-like_sf"/>
</dbReference>
<dbReference type="InterPro" id="IPR044876">
    <property type="entry name" value="HRDC_dom_sf"/>
</dbReference>
<proteinExistence type="inferred from homology"/>
<dbReference type="EMBL" id="SNYS01000010">
    <property type="protein sequence ID" value="TDQ67950.1"/>
    <property type="molecule type" value="Genomic_DNA"/>
</dbReference>
<dbReference type="Gene3D" id="1.10.150.80">
    <property type="entry name" value="HRDC domain"/>
    <property type="match status" value="1"/>
</dbReference>
<comment type="catalytic activity">
    <reaction evidence="1">
        <text>RNA(n) + a ribonucleoside 5'-triphosphate = RNA(n+1) + diphosphate</text>
        <dbReference type="Rhea" id="RHEA:21248"/>
        <dbReference type="Rhea" id="RHEA-COMP:14527"/>
        <dbReference type="Rhea" id="RHEA-COMP:17342"/>
        <dbReference type="ChEBI" id="CHEBI:33019"/>
        <dbReference type="ChEBI" id="CHEBI:61557"/>
        <dbReference type="ChEBI" id="CHEBI:140395"/>
        <dbReference type="EC" id="2.7.7.6"/>
    </reaction>
</comment>
<comment type="subcellular location">
    <subcellularLocation>
        <location evidence="1">Cytoplasm</location>
    </subcellularLocation>
</comment>
<keyword evidence="1" id="KW-0808">Transferase</keyword>
<reference evidence="2 3" key="1">
    <citation type="submission" date="2019-03" db="EMBL/GenBank/DDBJ databases">
        <title>Genomic Encyclopedia of Type Strains, Phase IV (KMG-IV): sequencing the most valuable type-strain genomes for metagenomic binning, comparative biology and taxonomic classification.</title>
        <authorList>
            <person name="Goeker M."/>
        </authorList>
    </citation>
    <scope>NUCLEOTIDE SEQUENCE [LARGE SCALE GENOMIC DNA]</scope>
    <source>
        <strain evidence="2 3">DSM 13328</strain>
    </source>
</reference>
<comment type="function">
    <text evidence="1">DNA-dependent RNA polymerase (RNAP) catalyzes the transcription of DNA into RNA using the four ribonucleoside triphosphates as substrates. This subunit is less well bound than the others.</text>
</comment>
<protein>
    <recommendedName>
        <fullName evidence="1">DNA-directed RNA polymerase subunit Rpo4</fullName>
        <ecNumber evidence="1">2.7.7.6</ecNumber>
    </recommendedName>
    <alternativeName>
        <fullName evidence="1">DNA-directed RNA polymerase subunit F</fullName>
    </alternativeName>
</protein>
<dbReference type="GO" id="GO:0006352">
    <property type="term" value="P:DNA-templated transcription initiation"/>
    <property type="evidence" value="ECO:0007669"/>
    <property type="project" value="InterPro"/>
</dbReference>
<dbReference type="Proteomes" id="UP000294855">
    <property type="component" value="Unassembled WGS sequence"/>
</dbReference>
<dbReference type="PIRSF" id="PIRSF005053">
    <property type="entry name" value="RNA_pol_F_arch"/>
    <property type="match status" value="1"/>
</dbReference>
<accession>A0A484F2W7</accession>
<keyword evidence="3" id="KW-1185">Reference proteome</keyword>
<keyword evidence="1" id="KW-0804">Transcription</keyword>
<dbReference type="PANTHER" id="PTHR39646">
    <property type="entry name" value="RNA POLYMERASE RPB4"/>
    <property type="match status" value="1"/>
</dbReference>
<gene>
    <name evidence="1" type="primary">rpo4</name>
    <name evidence="1" type="synonym">rpoF</name>
    <name evidence="2" type="ORF">C7391_1504</name>
</gene>
<organism evidence="2 3">
    <name type="scientific">Methanimicrococcus blatticola</name>
    <dbReference type="NCBI Taxonomy" id="91560"/>
    <lineage>
        <taxon>Archaea</taxon>
        <taxon>Methanobacteriati</taxon>
        <taxon>Methanobacteriota</taxon>
        <taxon>Stenosarchaea group</taxon>
        <taxon>Methanomicrobia</taxon>
        <taxon>Methanosarcinales</taxon>
        <taxon>Methanosarcinaceae</taxon>
        <taxon>Methanimicrococcus</taxon>
    </lineage>
</organism>
<dbReference type="GO" id="GO:0000166">
    <property type="term" value="F:nucleotide binding"/>
    <property type="evidence" value="ECO:0007669"/>
    <property type="project" value="InterPro"/>
</dbReference>
<dbReference type="Gene3D" id="6.10.140.10">
    <property type="match status" value="1"/>
</dbReference>
<dbReference type="PANTHER" id="PTHR39646:SF1">
    <property type="entry name" value="DNA-DIRECTED RNA POLYMERASE SUBUNIT RPO4"/>
    <property type="match status" value="1"/>
</dbReference>
<dbReference type="RefSeq" id="WP_133517943.1">
    <property type="nucleotide sequence ID" value="NZ_JAHDUW010000001.1"/>
</dbReference>
<dbReference type="HAMAP" id="MF_00864">
    <property type="entry name" value="RNApol_arch_Rpo4"/>
    <property type="match status" value="1"/>
</dbReference>
<dbReference type="OrthoDB" id="25158at2157"/>
<dbReference type="Pfam" id="PF03874">
    <property type="entry name" value="RNA_pol_Rpb4"/>
    <property type="match status" value="1"/>
</dbReference>
<dbReference type="AlphaFoldDB" id="A0A484F2W7"/>
<dbReference type="InterPro" id="IPR010924">
    <property type="entry name" value="Rpo4"/>
</dbReference>
<evidence type="ECO:0000313" key="3">
    <source>
        <dbReference type="Proteomes" id="UP000294855"/>
    </source>
</evidence>
<comment type="similarity">
    <text evidence="1">Belongs to the eukaryotic RPB4 RNA polymerase subunit family.</text>
</comment>
<dbReference type="NCBIfam" id="NF011552">
    <property type="entry name" value="PRK14981.1-4"/>
    <property type="match status" value="1"/>
</dbReference>
<comment type="caution">
    <text evidence="2">The sequence shown here is derived from an EMBL/GenBank/DDBJ whole genome shotgun (WGS) entry which is preliminary data.</text>
</comment>
<name>A0A484F2W7_9EURY</name>
<keyword evidence="1" id="KW-0548">Nucleotidyltransferase</keyword>
<dbReference type="GO" id="GO:0000428">
    <property type="term" value="C:DNA-directed RNA polymerase complex"/>
    <property type="evidence" value="ECO:0007669"/>
    <property type="project" value="UniProtKB-KW"/>
</dbReference>
<comment type="subunit">
    <text evidence="1">Part of the RNA polymerase complex. Forms a stalk with Rpo7 that extends from the main structure.</text>
</comment>
<keyword evidence="1" id="KW-0963">Cytoplasm</keyword>
<dbReference type="GO" id="GO:0003899">
    <property type="term" value="F:DNA-directed RNA polymerase activity"/>
    <property type="evidence" value="ECO:0007669"/>
    <property type="project" value="UniProtKB-UniRule"/>
</dbReference>
<evidence type="ECO:0000313" key="2">
    <source>
        <dbReference type="EMBL" id="TDQ67950.1"/>
    </source>
</evidence>
<sequence length="117" mass="13709">MIVKEVVNEELLTLAEVKEMLTQIMEERREESDEEQVYEFRKALNHAEIFSKLSASDAKDLVTKLMDFEKMRPAVAVRITDILPQSRDELRSIYAKEKFTLKDEELDAILDVVRQYA</sequence>
<dbReference type="InterPro" id="IPR005574">
    <property type="entry name" value="Rpb4/RPC9"/>
</dbReference>
<dbReference type="GO" id="GO:0005737">
    <property type="term" value="C:cytoplasm"/>
    <property type="evidence" value="ECO:0007669"/>
    <property type="project" value="UniProtKB-SubCell"/>
</dbReference>
<dbReference type="SUPFAM" id="SSF47819">
    <property type="entry name" value="HRDC-like"/>
    <property type="match status" value="1"/>
</dbReference>
<dbReference type="EC" id="2.7.7.6" evidence="1"/>